<feature type="domain" description="EGF-like" evidence="5">
    <location>
        <begin position="99"/>
        <end position="135"/>
    </location>
</feature>
<dbReference type="Proteomes" id="UP001623349">
    <property type="component" value="Unassembled WGS sequence"/>
</dbReference>
<dbReference type="InterPro" id="IPR000742">
    <property type="entry name" value="EGF"/>
</dbReference>
<dbReference type="PROSITE" id="PS50026">
    <property type="entry name" value="EGF_3"/>
    <property type="match status" value="3"/>
</dbReference>
<keyword evidence="2" id="KW-0677">Repeat</keyword>
<dbReference type="Gene3D" id="2.10.25.10">
    <property type="entry name" value="Laminin"/>
    <property type="match status" value="3"/>
</dbReference>
<keyword evidence="7" id="KW-1185">Reference proteome</keyword>
<dbReference type="PROSITE" id="PS01187">
    <property type="entry name" value="EGF_CA"/>
    <property type="match status" value="1"/>
</dbReference>
<evidence type="ECO:0000256" key="1">
    <source>
        <dbReference type="ARBA" id="ARBA00022536"/>
    </source>
</evidence>
<name>A0ABQ0EDT1_APOSI</name>
<comment type="caution">
    <text evidence="4">Lacks conserved residue(s) required for the propagation of feature annotation.</text>
</comment>
<dbReference type="InterPro" id="IPR001881">
    <property type="entry name" value="EGF-like_Ca-bd_dom"/>
</dbReference>
<feature type="domain" description="EGF-like" evidence="5">
    <location>
        <begin position="47"/>
        <end position="71"/>
    </location>
</feature>
<gene>
    <name evidence="6" type="ORF">APTSU1_000049900</name>
</gene>
<accession>A0ABQ0EDT1</accession>
<dbReference type="Pfam" id="PF00008">
    <property type="entry name" value="EGF"/>
    <property type="match status" value="2"/>
</dbReference>
<dbReference type="SUPFAM" id="SSF57196">
    <property type="entry name" value="EGF/Laminin"/>
    <property type="match status" value="3"/>
</dbReference>
<keyword evidence="1 4" id="KW-0245">EGF-like domain</keyword>
<dbReference type="InterPro" id="IPR018097">
    <property type="entry name" value="EGF_Ca-bd_CS"/>
</dbReference>
<dbReference type="SMART" id="SM00179">
    <property type="entry name" value="EGF_CA"/>
    <property type="match status" value="3"/>
</dbReference>
<evidence type="ECO:0000256" key="2">
    <source>
        <dbReference type="ARBA" id="ARBA00022737"/>
    </source>
</evidence>
<dbReference type="EMBL" id="BAAFST010000001">
    <property type="protein sequence ID" value="GAB1285269.1"/>
    <property type="molecule type" value="Genomic_DNA"/>
</dbReference>
<dbReference type="CDD" id="cd00054">
    <property type="entry name" value="EGF_CA"/>
    <property type="match status" value="2"/>
</dbReference>
<evidence type="ECO:0000313" key="6">
    <source>
        <dbReference type="EMBL" id="GAB1285269.1"/>
    </source>
</evidence>
<proteinExistence type="predicted"/>
<evidence type="ECO:0000313" key="7">
    <source>
        <dbReference type="Proteomes" id="UP001623349"/>
    </source>
</evidence>
<dbReference type="PROSITE" id="PS00022">
    <property type="entry name" value="EGF_1"/>
    <property type="match status" value="2"/>
</dbReference>
<organism evidence="6 7">
    <name type="scientific">Apodemus speciosus</name>
    <name type="common">Large Japanese field mouse</name>
    <dbReference type="NCBI Taxonomy" id="105296"/>
    <lineage>
        <taxon>Eukaryota</taxon>
        <taxon>Metazoa</taxon>
        <taxon>Chordata</taxon>
        <taxon>Craniata</taxon>
        <taxon>Vertebrata</taxon>
        <taxon>Euteleostomi</taxon>
        <taxon>Mammalia</taxon>
        <taxon>Eutheria</taxon>
        <taxon>Euarchontoglires</taxon>
        <taxon>Glires</taxon>
        <taxon>Rodentia</taxon>
        <taxon>Myomorpha</taxon>
        <taxon>Muroidea</taxon>
        <taxon>Muridae</taxon>
        <taxon>Murinae</taxon>
        <taxon>Apodemus</taxon>
    </lineage>
</organism>
<sequence>MEVDECRSQPCLHGGSCQDLTAGYQCLCSPGYEGVHCELGLTNIWQETDECHAQPCRNGGTCRDLPGLSCASALKALLESTVKQVPPCSSGQPFGCSPEVDACASSPCQHGGRCEDGGGAYLCVCPEGFFGYNCETGWSTNQARVGHTAPGWQHLA</sequence>
<dbReference type="PROSITE" id="PS01186">
    <property type="entry name" value="EGF_2"/>
    <property type="match status" value="2"/>
</dbReference>
<evidence type="ECO:0000259" key="5">
    <source>
        <dbReference type="PROSITE" id="PS50026"/>
    </source>
</evidence>
<dbReference type="PROSITE" id="PS00010">
    <property type="entry name" value="ASX_HYDROXYL"/>
    <property type="match status" value="2"/>
</dbReference>
<dbReference type="SMART" id="SM00181">
    <property type="entry name" value="EGF"/>
    <property type="match status" value="2"/>
</dbReference>
<dbReference type="InterPro" id="IPR000152">
    <property type="entry name" value="EGF-type_Asp/Asn_hydroxyl_site"/>
</dbReference>
<keyword evidence="3 4" id="KW-1015">Disulfide bond</keyword>
<dbReference type="PANTHER" id="PTHR12916:SF10">
    <property type="entry name" value="NEUROGENIC LOCUS NOTCH HOMOLOG PROTEIN 2 PRECURSOR"/>
    <property type="match status" value="1"/>
</dbReference>
<feature type="disulfide bond" evidence="4">
    <location>
        <begin position="28"/>
        <end position="37"/>
    </location>
</feature>
<evidence type="ECO:0000256" key="4">
    <source>
        <dbReference type="PROSITE-ProRule" id="PRU00076"/>
    </source>
</evidence>
<feature type="domain" description="EGF-like" evidence="5">
    <location>
        <begin position="2"/>
        <end position="38"/>
    </location>
</feature>
<comment type="caution">
    <text evidence="6">The sequence shown here is derived from an EMBL/GenBank/DDBJ whole genome shotgun (WGS) entry which is preliminary data.</text>
</comment>
<dbReference type="PRINTS" id="PR00010">
    <property type="entry name" value="EGFBLOOD"/>
</dbReference>
<feature type="disulfide bond" evidence="4">
    <location>
        <begin position="125"/>
        <end position="134"/>
    </location>
</feature>
<dbReference type="PANTHER" id="PTHR12916">
    <property type="entry name" value="CYTOCHROME C OXIDASE POLYPEPTIDE VIC-2"/>
    <property type="match status" value="1"/>
</dbReference>
<protein>
    <submittedName>
        <fullName evidence="6">Sushi, nidogen and EGF-like domain-containing protein 1</fullName>
    </submittedName>
</protein>
<reference evidence="6 7" key="1">
    <citation type="submission" date="2024-08" db="EMBL/GenBank/DDBJ databases">
        <title>The draft genome of Apodemus speciosus.</title>
        <authorList>
            <person name="Nabeshima K."/>
            <person name="Suzuki S."/>
            <person name="Onuma M."/>
        </authorList>
    </citation>
    <scope>NUCLEOTIDE SEQUENCE [LARGE SCALE GENOMIC DNA]</scope>
    <source>
        <strain evidence="6">IB14-021</strain>
    </source>
</reference>
<evidence type="ECO:0000256" key="3">
    <source>
        <dbReference type="ARBA" id="ARBA00023157"/>
    </source>
</evidence>